<gene>
    <name evidence="2" type="ORF">HCN51_54670</name>
</gene>
<name>A0ABX1BSU5_9ACTN</name>
<dbReference type="RefSeq" id="WP_168021696.1">
    <property type="nucleotide sequence ID" value="NZ_JAATEP010000090.1"/>
</dbReference>
<accession>A0ABX1BSU5</accession>
<comment type="caution">
    <text evidence="2">The sequence shown here is derived from an EMBL/GenBank/DDBJ whole genome shotgun (WGS) entry which is preliminary data.</text>
</comment>
<protein>
    <recommendedName>
        <fullName evidence="4">Subtilisin inhibitor domain-containing protein</fullName>
    </recommendedName>
</protein>
<dbReference type="Proteomes" id="UP000696294">
    <property type="component" value="Unassembled WGS sequence"/>
</dbReference>
<dbReference type="EMBL" id="JAATEP010000090">
    <property type="protein sequence ID" value="NJP98376.1"/>
    <property type="molecule type" value="Genomic_DNA"/>
</dbReference>
<evidence type="ECO:0000313" key="2">
    <source>
        <dbReference type="EMBL" id="NJP98376.1"/>
    </source>
</evidence>
<sequence>MRAVPESAARASSALLAAGVLAIGGLCSAVPAGAAPAASVQERLPLRDDFACGQGPGGMKMTMRSNQEMAHACATAGEVAGAYAAAPRQAGAESPASVTVDGANWACVQKSELDESYVECSHADEMLSLSAYEPVS</sequence>
<reference evidence="2 3" key="1">
    <citation type="submission" date="2020-03" db="EMBL/GenBank/DDBJ databases">
        <title>WGS of actinomycetes isolated from Thailand.</title>
        <authorList>
            <person name="Thawai C."/>
        </authorList>
    </citation>
    <scope>NUCLEOTIDE SEQUENCE [LARGE SCALE GENOMIC DNA]</scope>
    <source>
        <strain evidence="2 3">FMUSA5-5</strain>
    </source>
</reference>
<evidence type="ECO:0000313" key="3">
    <source>
        <dbReference type="Proteomes" id="UP000696294"/>
    </source>
</evidence>
<proteinExistence type="predicted"/>
<keyword evidence="3" id="KW-1185">Reference proteome</keyword>
<evidence type="ECO:0008006" key="4">
    <source>
        <dbReference type="Google" id="ProtNLM"/>
    </source>
</evidence>
<feature type="chain" id="PRO_5045932253" description="Subtilisin inhibitor domain-containing protein" evidence="1">
    <location>
        <begin position="35"/>
        <end position="136"/>
    </location>
</feature>
<feature type="signal peptide" evidence="1">
    <location>
        <begin position="1"/>
        <end position="34"/>
    </location>
</feature>
<organism evidence="2 3">
    <name type="scientific">Nonomuraea composti</name>
    <dbReference type="NCBI Taxonomy" id="2720023"/>
    <lineage>
        <taxon>Bacteria</taxon>
        <taxon>Bacillati</taxon>
        <taxon>Actinomycetota</taxon>
        <taxon>Actinomycetes</taxon>
        <taxon>Streptosporangiales</taxon>
        <taxon>Streptosporangiaceae</taxon>
        <taxon>Nonomuraea</taxon>
    </lineage>
</organism>
<keyword evidence="1" id="KW-0732">Signal</keyword>
<evidence type="ECO:0000256" key="1">
    <source>
        <dbReference type="SAM" id="SignalP"/>
    </source>
</evidence>